<dbReference type="GO" id="GO:0070822">
    <property type="term" value="C:Sin3-type complex"/>
    <property type="evidence" value="ECO:0007669"/>
    <property type="project" value="TreeGrafter"/>
</dbReference>
<keyword evidence="5" id="KW-0804">Transcription</keyword>
<accession>A0A2R6NPS4</accession>
<dbReference type="SUPFAM" id="SSF47762">
    <property type="entry name" value="PAH2 domain"/>
    <property type="match status" value="3"/>
</dbReference>
<proteinExistence type="predicted"/>
<evidence type="ECO:0000256" key="2">
    <source>
        <dbReference type="ARBA" id="ARBA00022491"/>
    </source>
</evidence>
<dbReference type="PANTHER" id="PTHR12346:SF0">
    <property type="entry name" value="SIN3A, ISOFORM G"/>
    <property type="match status" value="1"/>
</dbReference>
<feature type="domain" description="Histone deacetylase interacting" evidence="9">
    <location>
        <begin position="472"/>
        <end position="571"/>
    </location>
</feature>
<keyword evidence="4" id="KW-0805">Transcription regulation</keyword>
<feature type="region of interest" description="Disordered" evidence="8">
    <location>
        <begin position="267"/>
        <end position="361"/>
    </location>
</feature>
<dbReference type="PROSITE" id="PS51477">
    <property type="entry name" value="PAH"/>
    <property type="match status" value="2"/>
</dbReference>
<protein>
    <recommendedName>
        <fullName evidence="9">Histone deacetylase interacting domain-containing protein</fullName>
    </recommendedName>
</protein>
<feature type="region of interest" description="Disordered" evidence="8">
    <location>
        <begin position="1176"/>
        <end position="1197"/>
    </location>
</feature>
<evidence type="ECO:0000259" key="9">
    <source>
        <dbReference type="SMART" id="SM00761"/>
    </source>
</evidence>
<dbReference type="STRING" id="98765.A0A2R6NPS4"/>
<gene>
    <name evidence="10" type="ORF">PHLCEN_2v9847</name>
</gene>
<feature type="compositionally biased region" description="Basic and acidic residues" evidence="8">
    <location>
        <begin position="307"/>
        <end position="320"/>
    </location>
</feature>
<dbReference type="PANTHER" id="PTHR12346">
    <property type="entry name" value="SIN3B-RELATED"/>
    <property type="match status" value="1"/>
</dbReference>
<feature type="compositionally biased region" description="Basic residues" evidence="8">
    <location>
        <begin position="349"/>
        <end position="358"/>
    </location>
</feature>
<dbReference type="SMART" id="SM00761">
    <property type="entry name" value="HDAC_interact"/>
    <property type="match status" value="1"/>
</dbReference>
<dbReference type="FunFam" id="1.20.1160.11:FF:000001">
    <property type="entry name" value="Paired amphipathic helix protein Sin3"/>
    <property type="match status" value="1"/>
</dbReference>
<feature type="compositionally biased region" description="Polar residues" evidence="8">
    <location>
        <begin position="1188"/>
        <end position="1197"/>
    </location>
</feature>
<dbReference type="AlphaFoldDB" id="A0A2R6NPS4"/>
<dbReference type="Pfam" id="PF16879">
    <property type="entry name" value="Sin3a_C"/>
    <property type="match status" value="1"/>
</dbReference>
<dbReference type="Proteomes" id="UP000186601">
    <property type="component" value="Unassembled WGS sequence"/>
</dbReference>
<evidence type="ECO:0000256" key="4">
    <source>
        <dbReference type="ARBA" id="ARBA00023015"/>
    </source>
</evidence>
<dbReference type="InterPro" id="IPR031693">
    <property type="entry name" value="Sin3_C"/>
</dbReference>
<feature type="compositionally biased region" description="Basic and acidic residues" evidence="8">
    <location>
        <begin position="47"/>
        <end position="56"/>
    </location>
</feature>
<feature type="compositionally biased region" description="Low complexity" evidence="8">
    <location>
        <begin position="829"/>
        <end position="840"/>
    </location>
</feature>
<evidence type="ECO:0000256" key="7">
    <source>
        <dbReference type="PROSITE-ProRule" id="PRU00810"/>
    </source>
</evidence>
<keyword evidence="11" id="KW-1185">Reference proteome</keyword>
<keyword evidence="2" id="KW-0678">Repressor</keyword>
<dbReference type="InterPro" id="IPR013194">
    <property type="entry name" value="HDAC_interact_dom"/>
</dbReference>
<evidence type="ECO:0000256" key="3">
    <source>
        <dbReference type="ARBA" id="ARBA00022737"/>
    </source>
</evidence>
<dbReference type="Pfam" id="PF02671">
    <property type="entry name" value="PAH"/>
    <property type="match status" value="2"/>
</dbReference>
<comment type="subcellular location">
    <subcellularLocation>
        <location evidence="1 7">Nucleus</location>
    </subcellularLocation>
</comment>
<feature type="compositionally biased region" description="Polar residues" evidence="8">
    <location>
        <begin position="855"/>
        <end position="872"/>
    </location>
</feature>
<evidence type="ECO:0000313" key="11">
    <source>
        <dbReference type="Proteomes" id="UP000186601"/>
    </source>
</evidence>
<dbReference type="FunFam" id="1.20.1160.11:FF:000002">
    <property type="entry name" value="Paired amphipathic helix protein SIN3"/>
    <property type="match status" value="1"/>
</dbReference>
<organism evidence="10 11">
    <name type="scientific">Hermanssonia centrifuga</name>
    <dbReference type="NCBI Taxonomy" id="98765"/>
    <lineage>
        <taxon>Eukaryota</taxon>
        <taxon>Fungi</taxon>
        <taxon>Dikarya</taxon>
        <taxon>Basidiomycota</taxon>
        <taxon>Agaricomycotina</taxon>
        <taxon>Agaricomycetes</taxon>
        <taxon>Polyporales</taxon>
        <taxon>Meruliaceae</taxon>
        <taxon>Hermanssonia</taxon>
    </lineage>
</organism>
<reference evidence="10 11" key="1">
    <citation type="submission" date="2018-02" db="EMBL/GenBank/DDBJ databases">
        <title>Genome sequence of the basidiomycete white-rot fungus Phlebia centrifuga.</title>
        <authorList>
            <person name="Granchi Z."/>
            <person name="Peng M."/>
            <person name="de Vries R.P."/>
            <person name="Hilden K."/>
            <person name="Makela M.R."/>
            <person name="Grigoriev I."/>
            <person name="Riley R."/>
        </authorList>
    </citation>
    <scope>NUCLEOTIDE SEQUENCE [LARGE SCALE GENOMIC DNA]</scope>
    <source>
        <strain evidence="10 11">FBCC195</strain>
    </source>
</reference>
<dbReference type="GO" id="GO:0000122">
    <property type="term" value="P:negative regulation of transcription by RNA polymerase II"/>
    <property type="evidence" value="ECO:0007669"/>
    <property type="project" value="TreeGrafter"/>
</dbReference>
<evidence type="ECO:0000256" key="5">
    <source>
        <dbReference type="ARBA" id="ARBA00023163"/>
    </source>
</evidence>
<feature type="region of interest" description="Disordered" evidence="8">
    <location>
        <begin position="1"/>
        <end position="58"/>
    </location>
</feature>
<evidence type="ECO:0000256" key="8">
    <source>
        <dbReference type="SAM" id="MobiDB-lite"/>
    </source>
</evidence>
<name>A0A2R6NPS4_9APHY</name>
<dbReference type="Gene3D" id="1.20.1160.11">
    <property type="entry name" value="Paired amphipathic helix"/>
    <property type="match status" value="3"/>
</dbReference>
<feature type="compositionally biased region" description="Basic and acidic residues" evidence="8">
    <location>
        <begin position="806"/>
        <end position="818"/>
    </location>
</feature>
<evidence type="ECO:0000256" key="6">
    <source>
        <dbReference type="ARBA" id="ARBA00023242"/>
    </source>
</evidence>
<feature type="compositionally biased region" description="Acidic residues" evidence="8">
    <location>
        <begin position="770"/>
        <end position="784"/>
    </location>
</feature>
<feature type="region of interest" description="Disordered" evidence="8">
    <location>
        <begin position="764"/>
        <end position="877"/>
    </location>
</feature>
<sequence>MSGGDDWQNVEKAKPNSRLPPVAASSDGAELNAKGEPTPLDGGNSEVFERTSEGPPERQLNVTDALSYLDSVKVQFQDRPDVYNRFLDIMKDFKGQKIDTPGVIERVSTLFRGHPALIQGFNTFLPAGYRIECTTDSANPDFITVTTPSGTTTQAIRGSLPPDYDLGSRSQCEAAPSAGEIDIELALSYVQKVKNRYANDPDRYKAFLEILSPQVDGNGGGMAVGLNDEAVVYRVSKLFKDDTDLMKGFSHFLPDRNVQQRMAAKLDELEEEPRGSDGNKSRKKIDGPSSSRGLPAPSVPQKRKRKPAIEKEKEKEREIASKAGPSKRIKHQHGANEATPSPSLTQRHAVPHSPRRSGHTQIQPQAVFPPHALPASSTRYDESQFFDRVKTALDNRETYNEFLKVVNLFTQDIIDTARLIQQSRTYLGDGELMVQFKEILGWDDRRERYAGAEDVWTRPTGVLDRPSRNQLNLRYGSYRKLPAHEVHVICSGRDDMCKSVLNDEWVSQPSFTSEDAGFLAHKKNQYEEALHRSEEERHEYDFHIEAINRTIVMLEPFNNKINQLSHEEKAGYKYKPALAGAAKNIHLRVIKKVYGREAGVEVFQALQDVPAVAIPLVLARLKQKHEEWKRAQREWNKVWKEVDAKNYYKSLDHQGITFKTADKKAITPKTFVTQIEAARDEQVAKRAALIDPLFARTRPRHQLEYMLEDVNVLQDGMKLVLSFLDRTQGQLGLADRKKIETFLRSFLPTFFMLDPATFNSSFVPRHEAPDSDASELDSMADEVDVSSTSSSRGGRNNKKTAAAANDLRKRLLKSEQAKSSRKTRAQEVASPSSSRPASPAIPDTGQVDTEEGQPELSTNVEAVSGPTSPSDQRPSRKGTFYTNTHFYVLFRLLEILYSRLHLYKELTAKAASDPAACHKNNSLANQLGLLADFTNLGDHATNAVYFYGLMLESCEKLFDNELEQTVFEDSVRYMFGVNEAYRLFTIDKLVGAIVKQVQTLLSDAKSQELFDLLRRERDIANPTTQDLINSRKNTERVLGPDENLFRMDWLPDAKIVTIQLLGKDDSSFDDSEVLTGRWQAYVESYVSPGDTEGISTSSIRRPFLKRTTIPAADGGVPDALAGGSLSMRVCVRTYKLFYVAHTEDFLWRVTSPEESEQAKRNLRANNERRVAWLEKFTSRDKSAAPSPKVQSPSTAAA</sequence>
<dbReference type="Pfam" id="PF08295">
    <property type="entry name" value="Sin3_corepress"/>
    <property type="match status" value="1"/>
</dbReference>
<feature type="compositionally biased region" description="Basic and acidic residues" evidence="8">
    <location>
        <begin position="267"/>
        <end position="286"/>
    </location>
</feature>
<dbReference type="EMBL" id="MLYV02000989">
    <property type="protein sequence ID" value="PSR74435.1"/>
    <property type="molecule type" value="Genomic_DNA"/>
</dbReference>
<comment type="caution">
    <text evidence="10">The sequence shown here is derived from an EMBL/GenBank/DDBJ whole genome shotgun (WGS) entry which is preliminary data.</text>
</comment>
<evidence type="ECO:0000313" key="10">
    <source>
        <dbReference type="EMBL" id="PSR74435.1"/>
    </source>
</evidence>
<dbReference type="GO" id="GO:0003714">
    <property type="term" value="F:transcription corepressor activity"/>
    <property type="evidence" value="ECO:0007669"/>
    <property type="project" value="InterPro"/>
</dbReference>
<dbReference type="InterPro" id="IPR003822">
    <property type="entry name" value="PAH"/>
</dbReference>
<dbReference type="InterPro" id="IPR039774">
    <property type="entry name" value="Sin3-like"/>
</dbReference>
<keyword evidence="6 7" id="KW-0539">Nucleus</keyword>
<evidence type="ECO:0000256" key="1">
    <source>
        <dbReference type="ARBA" id="ARBA00004123"/>
    </source>
</evidence>
<dbReference type="InterPro" id="IPR036600">
    <property type="entry name" value="PAH_sf"/>
</dbReference>
<dbReference type="OrthoDB" id="10265969at2759"/>
<keyword evidence="3" id="KW-0677">Repeat</keyword>